<feature type="active site" evidence="5">
    <location>
        <position position="21"/>
    </location>
</feature>
<evidence type="ECO:0000256" key="6">
    <source>
        <dbReference type="RuleBase" id="RU000553"/>
    </source>
</evidence>
<comment type="caution">
    <text evidence="9">The sequence shown here is derived from an EMBL/GenBank/DDBJ whole genome shotgun (WGS) entry which is preliminary data.</text>
</comment>
<keyword evidence="5 6" id="KW-0378">Hydrolase</keyword>
<evidence type="ECO:0000313" key="9">
    <source>
        <dbReference type="EMBL" id="EGA66103.1"/>
    </source>
</evidence>
<dbReference type="EMBL" id="AEVS01000049">
    <property type="protein sequence ID" value="EGA66103.1"/>
    <property type="molecule type" value="Genomic_DNA"/>
</dbReference>
<dbReference type="Proteomes" id="UP000004371">
    <property type="component" value="Unassembled WGS sequence"/>
</dbReference>
<dbReference type="eggNOG" id="COG1254">
    <property type="taxonomic scope" value="Bacteria"/>
</dbReference>
<dbReference type="InterPro" id="IPR020456">
    <property type="entry name" value="Acylphosphatase"/>
</dbReference>
<feature type="active site" evidence="5">
    <location>
        <position position="39"/>
    </location>
</feature>
<reference evidence="9 10" key="1">
    <citation type="journal article" date="2012" name="Int. J. Syst. Evol. Microbiol.">
        <title>Vibrio caribbeanicus sp. nov., isolated from the marine sponge Scleritoderma cyanea.</title>
        <authorList>
            <person name="Hoffmann M."/>
            <person name="Monday S.R."/>
            <person name="Allard M.W."/>
            <person name="Strain E.A."/>
            <person name="Whittaker P."/>
            <person name="Naum M."/>
            <person name="McCarthy P.J."/>
            <person name="Lopez J.V."/>
            <person name="Fischer M."/>
            <person name="Brown E.W."/>
        </authorList>
    </citation>
    <scope>NUCLEOTIDE SEQUENCE [LARGE SCALE GENOMIC DNA]</scope>
    <source>
        <strain evidence="9 10">LMG 20546</strain>
    </source>
</reference>
<protein>
    <recommendedName>
        <fullName evidence="3 5">Acylphosphatase</fullName>
        <ecNumber evidence="2 5">3.6.1.7</ecNumber>
    </recommendedName>
</protein>
<keyword evidence="10" id="KW-1185">Reference proteome</keyword>
<sequence>MMQDCSEKFIVSGVVQGVGFRYHTSYQGQKLGLVGYAKNLANGDVEVVVCGSEAAIELMADWLAQGPKTSVVDNVVRETIAYKPYKGFQIL</sequence>
<name>E8LSR0_9VIBR</name>
<dbReference type="EC" id="3.6.1.7" evidence="2 5"/>
<evidence type="ECO:0000256" key="3">
    <source>
        <dbReference type="ARBA" id="ARBA00015991"/>
    </source>
</evidence>
<evidence type="ECO:0000256" key="7">
    <source>
        <dbReference type="RuleBase" id="RU004168"/>
    </source>
</evidence>
<accession>E8LSR0</accession>
<evidence type="ECO:0000256" key="2">
    <source>
        <dbReference type="ARBA" id="ARBA00012150"/>
    </source>
</evidence>
<organism evidence="9 10">
    <name type="scientific">Vibrio brasiliensis LMG 20546</name>
    <dbReference type="NCBI Taxonomy" id="945543"/>
    <lineage>
        <taxon>Bacteria</taxon>
        <taxon>Pseudomonadati</taxon>
        <taxon>Pseudomonadota</taxon>
        <taxon>Gammaproteobacteria</taxon>
        <taxon>Vibrionales</taxon>
        <taxon>Vibrionaceae</taxon>
        <taxon>Vibrio</taxon>
        <taxon>Vibrio oreintalis group</taxon>
    </lineage>
</organism>
<dbReference type="InterPro" id="IPR036046">
    <property type="entry name" value="Acylphosphatase-like_dom_sf"/>
</dbReference>
<feature type="domain" description="Acylphosphatase-like" evidence="8">
    <location>
        <begin position="6"/>
        <end position="91"/>
    </location>
</feature>
<evidence type="ECO:0000256" key="1">
    <source>
        <dbReference type="ARBA" id="ARBA00005614"/>
    </source>
</evidence>
<evidence type="ECO:0000313" key="10">
    <source>
        <dbReference type="Proteomes" id="UP000004371"/>
    </source>
</evidence>
<gene>
    <name evidence="9" type="ORF">VIBR0546_00020</name>
</gene>
<comment type="catalytic activity">
    <reaction evidence="4 5 6">
        <text>an acyl phosphate + H2O = a carboxylate + phosphate + H(+)</text>
        <dbReference type="Rhea" id="RHEA:14965"/>
        <dbReference type="ChEBI" id="CHEBI:15377"/>
        <dbReference type="ChEBI" id="CHEBI:15378"/>
        <dbReference type="ChEBI" id="CHEBI:29067"/>
        <dbReference type="ChEBI" id="CHEBI:43474"/>
        <dbReference type="ChEBI" id="CHEBI:59918"/>
        <dbReference type="EC" id="3.6.1.7"/>
    </reaction>
</comment>
<dbReference type="InterPro" id="IPR017968">
    <property type="entry name" value="Acylphosphatase_CS"/>
</dbReference>
<dbReference type="RefSeq" id="WP_006878856.1">
    <property type="nucleotide sequence ID" value="NZ_AEVS01000049.1"/>
</dbReference>
<evidence type="ECO:0000259" key="8">
    <source>
        <dbReference type="PROSITE" id="PS51160"/>
    </source>
</evidence>
<dbReference type="GO" id="GO:0003998">
    <property type="term" value="F:acylphosphatase activity"/>
    <property type="evidence" value="ECO:0007669"/>
    <property type="project" value="UniProtKB-EC"/>
</dbReference>
<dbReference type="Gene3D" id="3.30.70.100">
    <property type="match status" value="1"/>
</dbReference>
<dbReference type="PANTHER" id="PTHR47268:SF4">
    <property type="entry name" value="ACYLPHOSPHATASE"/>
    <property type="match status" value="1"/>
</dbReference>
<dbReference type="Pfam" id="PF00708">
    <property type="entry name" value="Acylphosphatase"/>
    <property type="match status" value="1"/>
</dbReference>
<evidence type="ECO:0000256" key="4">
    <source>
        <dbReference type="ARBA" id="ARBA00047645"/>
    </source>
</evidence>
<proteinExistence type="inferred from homology"/>
<dbReference type="NCBIfam" id="NF011000">
    <property type="entry name" value="PRK14426.1"/>
    <property type="match status" value="1"/>
</dbReference>
<evidence type="ECO:0000256" key="5">
    <source>
        <dbReference type="PROSITE-ProRule" id="PRU00520"/>
    </source>
</evidence>
<dbReference type="SUPFAM" id="SSF54975">
    <property type="entry name" value="Acylphosphatase/BLUF domain-like"/>
    <property type="match status" value="1"/>
</dbReference>
<dbReference type="PROSITE" id="PS00150">
    <property type="entry name" value="ACYLPHOSPHATASE_1"/>
    <property type="match status" value="1"/>
</dbReference>
<dbReference type="AlphaFoldDB" id="E8LSR0"/>
<dbReference type="PRINTS" id="PR00112">
    <property type="entry name" value="ACYLPHPHTASE"/>
</dbReference>
<dbReference type="InterPro" id="IPR001792">
    <property type="entry name" value="Acylphosphatase-like_dom"/>
</dbReference>
<dbReference type="PANTHER" id="PTHR47268">
    <property type="entry name" value="ACYLPHOSPHATASE"/>
    <property type="match status" value="1"/>
</dbReference>
<dbReference type="PROSITE" id="PS51160">
    <property type="entry name" value="ACYLPHOSPHATASE_3"/>
    <property type="match status" value="1"/>
</dbReference>
<dbReference type="PROSITE" id="PS00151">
    <property type="entry name" value="ACYLPHOSPHATASE_2"/>
    <property type="match status" value="1"/>
</dbReference>
<dbReference type="OrthoDB" id="5295388at2"/>
<dbReference type="STRING" id="945543.VIBR0546_00020"/>
<comment type="similarity">
    <text evidence="1 7">Belongs to the acylphosphatase family.</text>
</comment>